<dbReference type="PANTHER" id="PTHR40448">
    <property type="entry name" value="TWO-COMPONENT SENSOR HISTIDINE KINASE"/>
    <property type="match status" value="1"/>
</dbReference>
<keyword evidence="1" id="KW-1133">Transmembrane helix</keyword>
<comment type="caution">
    <text evidence="3">The sequence shown here is derived from an EMBL/GenBank/DDBJ whole genome shotgun (WGS) entry which is preliminary data.</text>
</comment>
<feature type="transmembrane region" description="Helical" evidence="1">
    <location>
        <begin position="58"/>
        <end position="80"/>
    </location>
</feature>
<dbReference type="Pfam" id="PF14501">
    <property type="entry name" value="HATPase_c_5"/>
    <property type="match status" value="1"/>
</dbReference>
<dbReference type="RefSeq" id="WP_249024489.1">
    <property type="nucleotide sequence ID" value="NZ_BAAAXM010000059.1"/>
</dbReference>
<dbReference type="Gene3D" id="3.30.565.10">
    <property type="entry name" value="Histidine kinase-like ATPase, C-terminal domain"/>
    <property type="match status" value="1"/>
</dbReference>
<dbReference type="AlphaFoldDB" id="A0AAW8SNY6"/>
<feature type="transmembrane region" description="Helical" evidence="1">
    <location>
        <begin position="17"/>
        <end position="37"/>
    </location>
</feature>
<dbReference type="EMBL" id="JARPXM010000001">
    <property type="protein sequence ID" value="MDT2536548.1"/>
    <property type="molecule type" value="Genomic_DNA"/>
</dbReference>
<evidence type="ECO:0000313" key="4">
    <source>
        <dbReference type="Proteomes" id="UP001249240"/>
    </source>
</evidence>
<reference evidence="3" key="1">
    <citation type="submission" date="2023-03" db="EMBL/GenBank/DDBJ databases">
        <authorList>
            <person name="Shen W."/>
            <person name="Cai J."/>
        </authorList>
    </citation>
    <scope>NUCLEOTIDE SEQUENCE</scope>
    <source>
        <strain evidence="3">B646-2</strain>
    </source>
</reference>
<sequence>MNSSVLYLIGEDIFTKYMYLINMTVSPIFSVICNAFLLRLIKPSISFLEKYKDSWDQFLLLFINILLTFCCIIQFGNYWIERYLLKGENPVRKYLIAIFILVIVVLIVYLNFKTRQLDKQRIQQLKDNQLADLTSYVQQIETMYSELRSFRHDYQNVLISLNESIKTKDLAVIEDTYNTILNKEGIILQDEHYSLAKLDNLKTLPIKGIISTHVIQAWQKNIPVHLEIDDVIQDEPIDILDYVRITSILLNNAIEAAEKSENPFLNIVFLKNADDNEVKLLIENSCPNEVIDITKVFKKGYSTKGKGRGLGLATVQTILQSYMNLSLQTEFQTGVFRQVLIIKEELPR</sequence>
<gene>
    <name evidence="3" type="ORF">P7D78_00290</name>
</gene>
<organism evidence="3 4">
    <name type="scientific">Enterococcus raffinosus</name>
    <dbReference type="NCBI Taxonomy" id="71452"/>
    <lineage>
        <taxon>Bacteria</taxon>
        <taxon>Bacillati</taxon>
        <taxon>Bacillota</taxon>
        <taxon>Bacilli</taxon>
        <taxon>Lactobacillales</taxon>
        <taxon>Enterococcaceae</taxon>
        <taxon>Enterococcus</taxon>
    </lineage>
</organism>
<protein>
    <submittedName>
        <fullName evidence="3">GHKL domain-containing protein</fullName>
    </submittedName>
</protein>
<evidence type="ECO:0000259" key="2">
    <source>
        <dbReference type="Pfam" id="PF14501"/>
    </source>
</evidence>
<evidence type="ECO:0000256" key="1">
    <source>
        <dbReference type="SAM" id="Phobius"/>
    </source>
</evidence>
<dbReference type="InterPro" id="IPR036890">
    <property type="entry name" value="HATPase_C_sf"/>
</dbReference>
<keyword evidence="1" id="KW-0472">Membrane</keyword>
<dbReference type="SUPFAM" id="SSF55874">
    <property type="entry name" value="ATPase domain of HSP90 chaperone/DNA topoisomerase II/histidine kinase"/>
    <property type="match status" value="1"/>
</dbReference>
<keyword evidence="1" id="KW-0812">Transmembrane</keyword>
<dbReference type="GO" id="GO:0042802">
    <property type="term" value="F:identical protein binding"/>
    <property type="evidence" value="ECO:0007669"/>
    <property type="project" value="TreeGrafter"/>
</dbReference>
<dbReference type="InterPro" id="IPR032834">
    <property type="entry name" value="NatK-like_C"/>
</dbReference>
<proteinExistence type="predicted"/>
<name>A0AAW8SNY6_9ENTE</name>
<feature type="transmembrane region" description="Helical" evidence="1">
    <location>
        <begin position="92"/>
        <end position="112"/>
    </location>
</feature>
<evidence type="ECO:0000313" key="3">
    <source>
        <dbReference type="EMBL" id="MDT2536548.1"/>
    </source>
</evidence>
<dbReference type="Proteomes" id="UP001249240">
    <property type="component" value="Unassembled WGS sequence"/>
</dbReference>
<feature type="domain" description="Sensor histidine kinase NatK-like C-terminal" evidence="2">
    <location>
        <begin position="238"/>
        <end position="342"/>
    </location>
</feature>
<accession>A0AAW8SNY6</accession>
<dbReference type="PANTHER" id="PTHR40448:SF1">
    <property type="entry name" value="TWO-COMPONENT SENSOR HISTIDINE KINASE"/>
    <property type="match status" value="1"/>
</dbReference>